<dbReference type="Proteomes" id="UP000011682">
    <property type="component" value="Unassembled WGS sequence"/>
</dbReference>
<keyword evidence="3 7" id="KW-0479">Metal-binding</keyword>
<accession>S9QGQ3</accession>
<feature type="region of interest" description="Disordered" evidence="8">
    <location>
        <begin position="1"/>
        <end position="21"/>
    </location>
</feature>
<name>S9QGQ3_CYSF2</name>
<evidence type="ECO:0000313" key="10">
    <source>
        <dbReference type="Proteomes" id="UP000011682"/>
    </source>
</evidence>
<evidence type="ECO:0000256" key="5">
    <source>
        <dbReference type="ARBA" id="ARBA00023004"/>
    </source>
</evidence>
<dbReference type="GO" id="GO:0020037">
    <property type="term" value="F:heme binding"/>
    <property type="evidence" value="ECO:0007669"/>
    <property type="project" value="InterPro"/>
</dbReference>
<protein>
    <submittedName>
        <fullName evidence="9">Cytochrome P450 hydroxylase</fullName>
    </submittedName>
</protein>
<dbReference type="AlphaFoldDB" id="S9QGQ3"/>
<dbReference type="FunFam" id="1.10.630.10:FF:000018">
    <property type="entry name" value="Cytochrome P450 monooxygenase"/>
    <property type="match status" value="1"/>
</dbReference>
<comment type="similarity">
    <text evidence="1 7">Belongs to the cytochrome P450 family.</text>
</comment>
<dbReference type="PROSITE" id="PS00086">
    <property type="entry name" value="CYTOCHROME_P450"/>
    <property type="match status" value="1"/>
</dbReference>
<keyword evidence="6 7" id="KW-0503">Monooxygenase</keyword>
<keyword evidence="5 7" id="KW-0408">Iron</keyword>
<dbReference type="InterPro" id="IPR001128">
    <property type="entry name" value="Cyt_P450"/>
</dbReference>
<evidence type="ECO:0000256" key="8">
    <source>
        <dbReference type="SAM" id="MobiDB-lite"/>
    </source>
</evidence>
<dbReference type="PRINTS" id="PR00359">
    <property type="entry name" value="BP450"/>
</dbReference>
<sequence length="474" mass="52408">MTPMDESQKQSVEGVPPPAGTCPFKHLMEAPTPSGGPVVLDRENPEFLATAYATYARLREQAPVVRTLFAKGVLDTVRVDSRVGSTADLVSSEERLLVTRYDEAVAALLDGSLSSDFRAGMTPQQLEGVAHMPEEAKPLADSLISRDPPDHTRLRKLVQPSFTARAMETLRPRVQRITDALLDKAEREAAGRGQAAPDRQMDLIEAFAYPMPITVISDLLGIPEEDRERINHLAELLMNTNRFDSSLVAARREQTRQFNAYLEELFERKRREPAEDMISQMVHTREDGDMLGHEEMISMVHTLFFAGHLTTVNLIGNGMVALFSHPDQHARMVADPALAKGMVEETLRYWGPVDYIGTPRTTIADTQLGGISIPQGAKLSVCLSSANRDPSRFPDPDVYDITRPEAHRNIAFGKGIHVCLGAPLARLEGQVAFETLFRRYPKLRLAVPVEQLKWGAGVGSGIGLRGFARIPVLF</sequence>
<evidence type="ECO:0000256" key="3">
    <source>
        <dbReference type="ARBA" id="ARBA00022723"/>
    </source>
</evidence>
<reference evidence="9" key="1">
    <citation type="submission" date="2013-05" db="EMBL/GenBank/DDBJ databases">
        <title>Genome assembly of Cystobacter fuscus DSM 2262.</title>
        <authorList>
            <person name="Sharma G."/>
            <person name="Khatri I."/>
            <person name="Kaur C."/>
            <person name="Mayilraj S."/>
            <person name="Subramanian S."/>
        </authorList>
    </citation>
    <scope>NUCLEOTIDE SEQUENCE [LARGE SCALE GENOMIC DNA]</scope>
    <source>
        <strain evidence="9">DSM 2262</strain>
    </source>
</reference>
<dbReference type="GO" id="GO:0016705">
    <property type="term" value="F:oxidoreductase activity, acting on paired donors, with incorporation or reduction of molecular oxygen"/>
    <property type="evidence" value="ECO:0007669"/>
    <property type="project" value="InterPro"/>
</dbReference>
<dbReference type="InterPro" id="IPR036396">
    <property type="entry name" value="Cyt_P450_sf"/>
</dbReference>
<dbReference type="OrthoDB" id="4511384at2"/>
<proteinExistence type="inferred from homology"/>
<dbReference type="InterPro" id="IPR017972">
    <property type="entry name" value="Cyt_P450_CS"/>
</dbReference>
<evidence type="ECO:0000256" key="7">
    <source>
        <dbReference type="RuleBase" id="RU000461"/>
    </source>
</evidence>
<dbReference type="PANTHER" id="PTHR46696">
    <property type="entry name" value="P450, PUTATIVE (EUROFUNG)-RELATED"/>
    <property type="match status" value="1"/>
</dbReference>
<dbReference type="EMBL" id="ANAH02000071">
    <property type="protein sequence ID" value="EPX55558.1"/>
    <property type="molecule type" value="Genomic_DNA"/>
</dbReference>
<organism evidence="9 10">
    <name type="scientific">Cystobacter fuscus (strain ATCC 25194 / DSM 2262 / NBRC 100088 / M29)</name>
    <dbReference type="NCBI Taxonomy" id="1242864"/>
    <lineage>
        <taxon>Bacteria</taxon>
        <taxon>Pseudomonadati</taxon>
        <taxon>Myxococcota</taxon>
        <taxon>Myxococcia</taxon>
        <taxon>Myxococcales</taxon>
        <taxon>Cystobacterineae</taxon>
        <taxon>Archangiaceae</taxon>
        <taxon>Cystobacter</taxon>
    </lineage>
</organism>
<dbReference type="eggNOG" id="COG2124">
    <property type="taxonomic scope" value="Bacteria"/>
</dbReference>
<dbReference type="GO" id="GO:0004497">
    <property type="term" value="F:monooxygenase activity"/>
    <property type="evidence" value="ECO:0007669"/>
    <property type="project" value="UniProtKB-KW"/>
</dbReference>
<gene>
    <name evidence="9" type="ORF">D187_009169</name>
</gene>
<evidence type="ECO:0000256" key="1">
    <source>
        <dbReference type="ARBA" id="ARBA00010617"/>
    </source>
</evidence>
<keyword evidence="2 7" id="KW-0349">Heme</keyword>
<dbReference type="Gene3D" id="1.10.630.10">
    <property type="entry name" value="Cytochrome P450"/>
    <property type="match status" value="1"/>
</dbReference>
<dbReference type="Pfam" id="PF00067">
    <property type="entry name" value="p450"/>
    <property type="match status" value="1"/>
</dbReference>
<dbReference type="CDD" id="cd11029">
    <property type="entry name" value="CYP107-like"/>
    <property type="match status" value="1"/>
</dbReference>
<comment type="caution">
    <text evidence="9">The sequence shown here is derived from an EMBL/GenBank/DDBJ whole genome shotgun (WGS) entry which is preliminary data.</text>
</comment>
<evidence type="ECO:0000256" key="6">
    <source>
        <dbReference type="ARBA" id="ARBA00023033"/>
    </source>
</evidence>
<keyword evidence="10" id="KW-1185">Reference proteome</keyword>
<dbReference type="SUPFAM" id="SSF48264">
    <property type="entry name" value="Cytochrome P450"/>
    <property type="match status" value="1"/>
</dbReference>
<evidence type="ECO:0000313" key="9">
    <source>
        <dbReference type="EMBL" id="EPX55558.1"/>
    </source>
</evidence>
<dbReference type="InterPro" id="IPR002397">
    <property type="entry name" value="Cyt_P450_B"/>
</dbReference>
<evidence type="ECO:0000256" key="4">
    <source>
        <dbReference type="ARBA" id="ARBA00023002"/>
    </source>
</evidence>
<evidence type="ECO:0000256" key="2">
    <source>
        <dbReference type="ARBA" id="ARBA00022617"/>
    </source>
</evidence>
<dbReference type="GO" id="GO:0005506">
    <property type="term" value="F:iron ion binding"/>
    <property type="evidence" value="ECO:0007669"/>
    <property type="project" value="InterPro"/>
</dbReference>
<keyword evidence="4 7" id="KW-0560">Oxidoreductase</keyword>
<dbReference type="PANTHER" id="PTHR46696:SF1">
    <property type="entry name" value="CYTOCHROME P450 YJIB-RELATED"/>
    <property type="match status" value="1"/>
</dbReference>